<name>A0A7H0GT44_9BACT</name>
<evidence type="ECO:0000313" key="2">
    <source>
        <dbReference type="Proteomes" id="UP000516093"/>
    </source>
</evidence>
<accession>A0A7H0GT44</accession>
<proteinExistence type="predicted"/>
<dbReference type="REBASE" id="443449">
    <property type="entry name" value="Hqi19763ORF15725P"/>
</dbReference>
<reference evidence="1 2" key="1">
    <citation type="submission" date="2020-08" db="EMBL/GenBank/DDBJ databases">
        <title>Genome sequence of Hymenobacter qilianensis JCM 19763T.</title>
        <authorList>
            <person name="Hyun D.-W."/>
            <person name="Bae J.-W."/>
        </authorList>
    </citation>
    <scope>NUCLEOTIDE SEQUENCE [LARGE SCALE GENOMIC DNA]</scope>
    <source>
        <strain evidence="1 2">JCM 19763</strain>
    </source>
</reference>
<gene>
    <name evidence="1" type="ORF">H9L05_15730</name>
</gene>
<protein>
    <recommendedName>
        <fullName evidence="3">Restriction endonuclease</fullName>
    </recommendedName>
</protein>
<evidence type="ECO:0008006" key="3">
    <source>
        <dbReference type="Google" id="ProtNLM"/>
    </source>
</evidence>
<keyword evidence="2" id="KW-1185">Reference proteome</keyword>
<dbReference type="RefSeq" id="WP_187731744.1">
    <property type="nucleotide sequence ID" value="NZ_CP060784.1"/>
</dbReference>
<dbReference type="EMBL" id="CP060784">
    <property type="protein sequence ID" value="QNP51460.1"/>
    <property type="molecule type" value="Genomic_DNA"/>
</dbReference>
<dbReference type="Proteomes" id="UP000516093">
    <property type="component" value="Chromosome"/>
</dbReference>
<evidence type="ECO:0000313" key="1">
    <source>
        <dbReference type="EMBL" id="QNP51460.1"/>
    </source>
</evidence>
<dbReference type="AlphaFoldDB" id="A0A7H0GT44"/>
<dbReference type="KEGG" id="hqi:H9L05_15730"/>
<organism evidence="1 2">
    <name type="scientific">Hymenobacter qilianensis</name>
    <dbReference type="NCBI Taxonomy" id="1385715"/>
    <lineage>
        <taxon>Bacteria</taxon>
        <taxon>Pseudomonadati</taxon>
        <taxon>Bacteroidota</taxon>
        <taxon>Cytophagia</taxon>
        <taxon>Cytophagales</taxon>
        <taxon>Hymenobacteraceae</taxon>
        <taxon>Hymenobacter</taxon>
    </lineage>
</organism>
<sequence>MRFPTIQIEGAILSAELLDQLESGAAAGQKPTDFGLPLGNKLVKDEILRAWADANDYWRIFRRRLDALADDRSATTETRRQWLLPLLGLLGYDAQPLTTSPTAGEKKFAISHTDARRAGLPLHLVSARDELDTRPDGRNGRRPTPHGLVQEYLNLTEHLYGLLSNGLQLRLLRDSSRLVRLSYVEFDLERMFTEGHFADFALLWRLLHASRMPTAEGKGAESLIERYHQDALEAGARIRERLSAAVYNSLLALGNGFLQHPDNDELRTQLISGKITAALYHQHLLRLIYRFLFLLVTEERDLLFPETANPTHREVYEKYYSLQKLRRLCENPYLPADSKTFHDLWAGLRQTFQLFESGQAGQPLGLSPLLATCLAAAHWDL</sequence>